<evidence type="ECO:0000313" key="2">
    <source>
        <dbReference type="EMBL" id="SFJ14305.1"/>
    </source>
</evidence>
<organism evidence="2 3">
    <name type="scientific">Thermoflavimicrobium dichotomicum</name>
    <dbReference type="NCBI Taxonomy" id="46223"/>
    <lineage>
        <taxon>Bacteria</taxon>
        <taxon>Bacillati</taxon>
        <taxon>Bacillota</taxon>
        <taxon>Bacilli</taxon>
        <taxon>Bacillales</taxon>
        <taxon>Thermoactinomycetaceae</taxon>
        <taxon>Thermoflavimicrobium</taxon>
    </lineage>
</organism>
<dbReference type="EMBL" id="FORR01000005">
    <property type="protein sequence ID" value="SFJ14305.1"/>
    <property type="molecule type" value="Genomic_DNA"/>
</dbReference>
<protein>
    <submittedName>
        <fullName evidence="2">Serine/threonine protein phosphatase 1</fullName>
    </submittedName>
</protein>
<dbReference type="InterPro" id="IPR004843">
    <property type="entry name" value="Calcineurin-like_PHP"/>
</dbReference>
<feature type="domain" description="Calcineurin-like phosphoesterase" evidence="1">
    <location>
        <begin position="3"/>
        <end position="184"/>
    </location>
</feature>
<dbReference type="CDD" id="cd00144">
    <property type="entry name" value="MPP_PPP_family"/>
    <property type="match status" value="1"/>
</dbReference>
<evidence type="ECO:0000313" key="3">
    <source>
        <dbReference type="Proteomes" id="UP000199545"/>
    </source>
</evidence>
<dbReference type="PANTHER" id="PTHR42850">
    <property type="entry name" value="METALLOPHOSPHOESTERASE"/>
    <property type="match status" value="1"/>
</dbReference>
<dbReference type="Proteomes" id="UP000199545">
    <property type="component" value="Unassembled WGS sequence"/>
</dbReference>
<proteinExistence type="predicted"/>
<dbReference type="STRING" id="46223.SAMN05421852_10521"/>
<gene>
    <name evidence="2" type="ORF">SAMN05421852_10521</name>
</gene>
<dbReference type="GO" id="GO:0016791">
    <property type="term" value="F:phosphatase activity"/>
    <property type="evidence" value="ECO:0007669"/>
    <property type="project" value="TreeGrafter"/>
</dbReference>
<accession>A0A1I3NYE0</accession>
<name>A0A1I3NYE0_9BACL</name>
<keyword evidence="3" id="KW-1185">Reference proteome</keyword>
<reference evidence="2 3" key="1">
    <citation type="submission" date="2016-10" db="EMBL/GenBank/DDBJ databases">
        <authorList>
            <person name="de Groot N.N."/>
        </authorList>
    </citation>
    <scope>NUCLEOTIDE SEQUENCE [LARGE SCALE GENOMIC DNA]</scope>
    <source>
        <strain evidence="2 3">DSM 44778</strain>
    </source>
</reference>
<dbReference type="Gene3D" id="3.60.21.10">
    <property type="match status" value="1"/>
</dbReference>
<dbReference type="GO" id="GO:0008803">
    <property type="term" value="F:bis(5'-nucleosyl)-tetraphosphatase (symmetrical) activity"/>
    <property type="evidence" value="ECO:0007669"/>
    <property type="project" value="TreeGrafter"/>
</dbReference>
<dbReference type="GO" id="GO:0005737">
    <property type="term" value="C:cytoplasm"/>
    <property type="evidence" value="ECO:0007669"/>
    <property type="project" value="TreeGrafter"/>
</dbReference>
<dbReference type="AlphaFoldDB" id="A0A1I3NYE0"/>
<dbReference type="InterPro" id="IPR050126">
    <property type="entry name" value="Ap4A_hydrolase"/>
</dbReference>
<dbReference type="PANTHER" id="PTHR42850:SF4">
    <property type="entry name" value="ZINC-DEPENDENT ENDOPOLYPHOSPHATASE"/>
    <property type="match status" value="1"/>
</dbReference>
<dbReference type="SUPFAM" id="SSF56300">
    <property type="entry name" value="Metallo-dependent phosphatases"/>
    <property type="match status" value="1"/>
</dbReference>
<dbReference type="RefSeq" id="WP_093229056.1">
    <property type="nucleotide sequence ID" value="NZ_FORR01000005.1"/>
</dbReference>
<evidence type="ECO:0000259" key="1">
    <source>
        <dbReference type="Pfam" id="PF00149"/>
    </source>
</evidence>
<sequence>MCRMLVISDIHGEASKFTELLKKAQYDPAQDQLILLGDYIDRGPDSKAVIEKVIQLTEEGAIALKGNHEDYMIKVAEKDGSVVEKWLRNGGKQTLQSYGYAVDEKSSEEVVALLQTGKIKEHIDFLKNLPCYYEKDDYIFVHGGVDPNTPLESTDPNVLMWIRDEFHQGYKGEKTVVFGHTPTMKLHGCYDVYFGENRIIGIDGGCVYGGRLNCLVLPSRKVFYIE</sequence>
<dbReference type="InterPro" id="IPR029052">
    <property type="entry name" value="Metallo-depent_PP-like"/>
</dbReference>
<dbReference type="OrthoDB" id="384253at2"/>
<dbReference type="Pfam" id="PF00149">
    <property type="entry name" value="Metallophos"/>
    <property type="match status" value="1"/>
</dbReference>
<dbReference type="GO" id="GO:0110154">
    <property type="term" value="P:RNA decapping"/>
    <property type="evidence" value="ECO:0007669"/>
    <property type="project" value="TreeGrafter"/>
</dbReference>